<gene>
    <name evidence="16" type="ORF">ACAOBT_LOCUS31938</name>
</gene>
<evidence type="ECO:0000256" key="14">
    <source>
        <dbReference type="ARBA" id="ARBA00023211"/>
    </source>
</evidence>
<keyword evidence="10" id="KW-1133">Transmembrane helix</keyword>
<evidence type="ECO:0000256" key="12">
    <source>
        <dbReference type="ARBA" id="ARBA00023136"/>
    </source>
</evidence>
<reference evidence="16" key="1">
    <citation type="submission" date="2022-03" db="EMBL/GenBank/DDBJ databases">
        <authorList>
            <person name="Sayadi A."/>
        </authorList>
    </citation>
    <scope>NUCLEOTIDE SEQUENCE</scope>
</reference>
<comment type="pathway">
    <text evidence="4">Glycan metabolism; heparan sulfate biosynthesis.</text>
</comment>
<dbReference type="GO" id="GO:0006493">
    <property type="term" value="P:protein O-linked glycosylation"/>
    <property type="evidence" value="ECO:0007669"/>
    <property type="project" value="TreeGrafter"/>
</dbReference>
<dbReference type="Proteomes" id="UP001152888">
    <property type="component" value="Unassembled WGS sequence"/>
</dbReference>
<dbReference type="FunFam" id="3.90.550.50:FF:000018">
    <property type="entry name" value="Hexosyltransferase"/>
    <property type="match status" value="1"/>
</dbReference>
<comment type="similarity">
    <text evidence="5 15">Belongs to the glycosyltransferase 31 family.</text>
</comment>
<evidence type="ECO:0000313" key="16">
    <source>
        <dbReference type="EMBL" id="CAH2011075.1"/>
    </source>
</evidence>
<evidence type="ECO:0000256" key="6">
    <source>
        <dbReference type="ARBA" id="ARBA00022676"/>
    </source>
</evidence>
<evidence type="ECO:0000256" key="4">
    <source>
        <dbReference type="ARBA" id="ARBA00005093"/>
    </source>
</evidence>
<comment type="pathway">
    <text evidence="3">Glycan metabolism; chondroitin sulfate biosynthesis.</text>
</comment>
<dbReference type="GO" id="GO:0006024">
    <property type="term" value="P:glycosaminoglycan biosynthetic process"/>
    <property type="evidence" value="ECO:0007669"/>
    <property type="project" value="UniProtKB-ARBA"/>
</dbReference>
<dbReference type="PANTHER" id="PTHR11214">
    <property type="entry name" value="BETA-1,3-N-ACETYLGLUCOSAMINYLTRANSFERASE"/>
    <property type="match status" value="1"/>
</dbReference>
<dbReference type="Gene3D" id="3.90.550.50">
    <property type="match status" value="1"/>
</dbReference>
<evidence type="ECO:0000256" key="13">
    <source>
        <dbReference type="ARBA" id="ARBA00023180"/>
    </source>
</evidence>
<comment type="cofactor">
    <cofactor evidence="1">
        <name>Mn(2+)</name>
        <dbReference type="ChEBI" id="CHEBI:29035"/>
    </cofactor>
</comment>
<evidence type="ECO:0000313" key="17">
    <source>
        <dbReference type="Proteomes" id="UP001152888"/>
    </source>
</evidence>
<evidence type="ECO:0000256" key="7">
    <source>
        <dbReference type="ARBA" id="ARBA00022679"/>
    </source>
</evidence>
<keyword evidence="14" id="KW-0464">Manganese</keyword>
<evidence type="ECO:0000256" key="5">
    <source>
        <dbReference type="ARBA" id="ARBA00008661"/>
    </source>
</evidence>
<comment type="subcellular location">
    <subcellularLocation>
        <location evidence="2 15">Golgi apparatus membrane</location>
        <topology evidence="2 15">Single-pass type II membrane protein</topology>
    </subcellularLocation>
</comment>
<evidence type="ECO:0000256" key="10">
    <source>
        <dbReference type="ARBA" id="ARBA00022989"/>
    </source>
</evidence>
<dbReference type="GO" id="GO:0000139">
    <property type="term" value="C:Golgi membrane"/>
    <property type="evidence" value="ECO:0007669"/>
    <property type="project" value="UniProtKB-SubCell"/>
</dbReference>
<keyword evidence="8" id="KW-0812">Transmembrane</keyword>
<organism evidence="16 17">
    <name type="scientific">Acanthoscelides obtectus</name>
    <name type="common">Bean weevil</name>
    <name type="synonym">Bruchus obtectus</name>
    <dbReference type="NCBI Taxonomy" id="200917"/>
    <lineage>
        <taxon>Eukaryota</taxon>
        <taxon>Metazoa</taxon>
        <taxon>Ecdysozoa</taxon>
        <taxon>Arthropoda</taxon>
        <taxon>Hexapoda</taxon>
        <taxon>Insecta</taxon>
        <taxon>Pterygota</taxon>
        <taxon>Neoptera</taxon>
        <taxon>Endopterygota</taxon>
        <taxon>Coleoptera</taxon>
        <taxon>Polyphaga</taxon>
        <taxon>Cucujiformia</taxon>
        <taxon>Chrysomeloidea</taxon>
        <taxon>Chrysomelidae</taxon>
        <taxon>Bruchinae</taxon>
        <taxon>Bruchini</taxon>
        <taxon>Acanthoscelides</taxon>
    </lineage>
</organism>
<proteinExistence type="inferred from homology"/>
<accession>A0A9P0MEI7</accession>
<dbReference type="EC" id="2.4.1.-" evidence="15"/>
<keyword evidence="12" id="KW-0472">Membrane</keyword>
<evidence type="ECO:0000256" key="2">
    <source>
        <dbReference type="ARBA" id="ARBA00004323"/>
    </source>
</evidence>
<keyword evidence="17" id="KW-1185">Reference proteome</keyword>
<keyword evidence="9" id="KW-0735">Signal-anchor</keyword>
<dbReference type="InterPro" id="IPR002659">
    <property type="entry name" value="Glyco_trans_31"/>
</dbReference>
<keyword evidence="13" id="KW-0325">Glycoprotein</keyword>
<dbReference type="GO" id="GO:0047220">
    <property type="term" value="F:galactosylxylosylprotein 3-beta-galactosyltransferase activity"/>
    <property type="evidence" value="ECO:0007669"/>
    <property type="project" value="TreeGrafter"/>
</dbReference>
<dbReference type="AlphaFoldDB" id="A0A9P0MEI7"/>
<keyword evidence="7" id="KW-0808">Transferase</keyword>
<evidence type="ECO:0000256" key="3">
    <source>
        <dbReference type="ARBA" id="ARBA00004840"/>
    </source>
</evidence>
<name>A0A9P0MEI7_ACAOB</name>
<dbReference type="OrthoDB" id="1158011at2759"/>
<dbReference type="EMBL" id="CAKOFQ010008032">
    <property type="protein sequence ID" value="CAH2011075.1"/>
    <property type="molecule type" value="Genomic_DNA"/>
</dbReference>
<evidence type="ECO:0000256" key="1">
    <source>
        <dbReference type="ARBA" id="ARBA00001936"/>
    </source>
</evidence>
<keyword evidence="6 15" id="KW-0328">Glycosyltransferase</keyword>
<evidence type="ECO:0000256" key="11">
    <source>
        <dbReference type="ARBA" id="ARBA00023034"/>
    </source>
</evidence>
<evidence type="ECO:0000256" key="9">
    <source>
        <dbReference type="ARBA" id="ARBA00022968"/>
    </source>
</evidence>
<protein>
    <recommendedName>
        <fullName evidence="15">Hexosyltransferase</fullName>
        <ecNumber evidence="15">2.4.1.-</ecNumber>
    </recommendedName>
</protein>
<evidence type="ECO:0000256" key="8">
    <source>
        <dbReference type="ARBA" id="ARBA00022692"/>
    </source>
</evidence>
<evidence type="ECO:0000256" key="15">
    <source>
        <dbReference type="RuleBase" id="RU363063"/>
    </source>
</evidence>
<sequence>MNVDKRQLIRSTWTKLYEQTFIVKHYFVIGDFGLDASIKQQMTEEQTTNKDLLILPVLDNYKNLTLKIKHTFQWLSDQYDHGMDFKYVLKCDGDSFVHLKSLVGEANNKEGPNKLNLYWGYFYGNARIFTKGKWKETDWIFSDRYLPYALGGGYLLSKNLVTYIGKNAENLRTFNAEDVSVGFWLAPVDNILRIHDTRFDTEWKSRGCQNQHLIVHHVSSEEMLQYYKNVEEFGQLCPVEVKAKRRSVYIYNWKVSPSQCCKRIEESAISLSIKPVNY</sequence>
<comment type="caution">
    <text evidence="16">The sequence shown here is derived from an EMBL/GenBank/DDBJ whole genome shotgun (WGS) entry which is preliminary data.</text>
</comment>
<keyword evidence="11 15" id="KW-0333">Golgi apparatus</keyword>
<dbReference type="Pfam" id="PF01762">
    <property type="entry name" value="Galactosyl_T"/>
    <property type="match status" value="1"/>
</dbReference>
<dbReference type="PANTHER" id="PTHR11214:SF3">
    <property type="entry name" value="BETA-1,3-GALACTOSYLTRANSFERASE 6"/>
    <property type="match status" value="1"/>
</dbReference>